<name>A0A2X1CYH0_BREVE</name>
<evidence type="ECO:0000313" key="2">
    <source>
        <dbReference type="EMBL" id="SPU53485.1"/>
    </source>
</evidence>
<evidence type="ECO:0000313" key="4">
    <source>
        <dbReference type="Proteomes" id="UP001272940"/>
    </source>
</evidence>
<dbReference type="AlphaFoldDB" id="A0A2X1CYH0"/>
<dbReference type="EMBL" id="JAMYEC010000005">
    <property type="protein sequence ID" value="MDX2335333.1"/>
    <property type="molecule type" value="Genomic_DNA"/>
</dbReference>
<reference evidence="1" key="2">
    <citation type="submission" date="2022-06" db="EMBL/GenBank/DDBJ databases">
        <authorList>
            <person name="Hesketh-Best P.J."/>
            <person name="Koch M.J."/>
        </authorList>
    </citation>
    <scope>NUCLEOTIDE SEQUENCE</scope>
    <source>
        <strain evidence="1">PC206-O</strain>
    </source>
</reference>
<dbReference type="EMBL" id="UAQP01000005">
    <property type="protein sequence ID" value="SPU53485.1"/>
    <property type="molecule type" value="Genomic_DNA"/>
</dbReference>
<evidence type="ECO:0000313" key="3">
    <source>
        <dbReference type="Proteomes" id="UP000251186"/>
    </source>
</evidence>
<organism evidence="2 3">
    <name type="scientific">Brevundimonas vesicularis</name>
    <name type="common">Pseudomonas vesicularis</name>
    <dbReference type="NCBI Taxonomy" id="41276"/>
    <lineage>
        <taxon>Bacteria</taxon>
        <taxon>Pseudomonadati</taxon>
        <taxon>Pseudomonadota</taxon>
        <taxon>Alphaproteobacteria</taxon>
        <taxon>Caulobacterales</taxon>
        <taxon>Caulobacteraceae</taxon>
        <taxon>Brevundimonas</taxon>
    </lineage>
</organism>
<dbReference type="InterPro" id="IPR021352">
    <property type="entry name" value="DUF2971"/>
</dbReference>
<sequence>MALPWDFSSDHCPVVYHYTSIEAARAIVENRTFRLSEYTALNDASEFSYARDRLIGLMRDRQVYTDLTTRIFVVSELEGLTANTGLMIGSLTPRRDDLGQWRSYAGDGGGCVLGLDARHLEHDAGVAIRTVVYDEALVDRMLCLGLGVVQQQLEDDPDDHPTLSDYARRLCVDLFSMKHPGFADEREVRISRMLVRNGDGALEDVGGNRTGGEKTPALPVGLRAGRFGPTRYVDVPLARQDGSSAIVSVGMGPTMSADAAPEASDFFQSHGLEIWRSSLPYRA</sequence>
<dbReference type="Proteomes" id="UP000251186">
    <property type="component" value="Unassembled WGS sequence"/>
</dbReference>
<dbReference type="Proteomes" id="UP001272940">
    <property type="component" value="Unassembled WGS sequence"/>
</dbReference>
<gene>
    <name evidence="2" type="ORF">NCTC11166_01556</name>
    <name evidence="1" type="ORF">NJD11_10345</name>
</gene>
<protein>
    <submittedName>
        <fullName evidence="1">DUF2971 domain-containing protein</fullName>
    </submittedName>
</protein>
<dbReference type="RefSeq" id="WP_054765678.1">
    <property type="nucleotide sequence ID" value="NZ_JAMYEC010000005.1"/>
</dbReference>
<reference evidence="2 3" key="1">
    <citation type="submission" date="2018-06" db="EMBL/GenBank/DDBJ databases">
        <authorList>
            <consortium name="Pathogen Informatics"/>
            <person name="Doyle S."/>
        </authorList>
    </citation>
    <scope>NUCLEOTIDE SEQUENCE [LARGE SCALE GENOMIC DNA]</scope>
    <source>
        <strain evidence="2 3">NCTC11166</strain>
    </source>
</reference>
<evidence type="ECO:0000313" key="1">
    <source>
        <dbReference type="EMBL" id="MDX2335333.1"/>
    </source>
</evidence>
<reference evidence="1 4" key="3">
    <citation type="journal article" date="2023" name="FEMS Microbes">
        <title>Whole genomes of deep-sea sponge-associated bacteria exhibit high novel natural product potential.</title>
        <authorList>
            <person name="Hesketh-Best P.J."/>
            <person name="January G.G."/>
            <person name="Koch M.J."/>
            <person name="Warburton P.J."/>
            <person name="Howell K.L."/>
            <person name="Upton M."/>
        </authorList>
    </citation>
    <scope>NUCLEOTIDE SEQUENCE [LARGE SCALE GENOMIC DNA]</scope>
    <source>
        <strain evidence="1 4">PC206-O</strain>
    </source>
</reference>
<keyword evidence="4" id="KW-1185">Reference proteome</keyword>
<dbReference type="Pfam" id="PF11185">
    <property type="entry name" value="DUF2971"/>
    <property type="match status" value="1"/>
</dbReference>
<proteinExistence type="predicted"/>
<accession>A0A2X1CYH0</accession>